<comment type="caution">
    <text evidence="1">The sequence shown here is derived from an EMBL/GenBank/DDBJ whole genome shotgun (WGS) entry which is preliminary data.</text>
</comment>
<protein>
    <submittedName>
        <fullName evidence="1">Uncharacterized protein</fullName>
    </submittedName>
</protein>
<reference evidence="1 2" key="1">
    <citation type="journal article" date="2020" name="Cell">
        <title>Large-Scale Comparative Analyses of Tick Genomes Elucidate Their Genetic Diversity and Vector Capacities.</title>
        <authorList>
            <consortium name="Tick Genome and Microbiome Consortium (TIGMIC)"/>
            <person name="Jia N."/>
            <person name="Wang J."/>
            <person name="Shi W."/>
            <person name="Du L."/>
            <person name="Sun Y."/>
            <person name="Zhan W."/>
            <person name="Jiang J.F."/>
            <person name="Wang Q."/>
            <person name="Zhang B."/>
            <person name="Ji P."/>
            <person name="Bell-Sakyi L."/>
            <person name="Cui X.M."/>
            <person name="Yuan T.T."/>
            <person name="Jiang B.G."/>
            <person name="Yang W.F."/>
            <person name="Lam T.T."/>
            <person name="Chang Q.C."/>
            <person name="Ding S.J."/>
            <person name="Wang X.J."/>
            <person name="Zhu J.G."/>
            <person name="Ruan X.D."/>
            <person name="Zhao L."/>
            <person name="Wei J.T."/>
            <person name="Ye R.Z."/>
            <person name="Que T.C."/>
            <person name="Du C.H."/>
            <person name="Zhou Y.H."/>
            <person name="Cheng J.X."/>
            <person name="Dai P.F."/>
            <person name="Guo W.B."/>
            <person name="Han X.H."/>
            <person name="Huang E.J."/>
            <person name="Li L.F."/>
            <person name="Wei W."/>
            <person name="Gao Y.C."/>
            <person name="Liu J.Z."/>
            <person name="Shao H.Z."/>
            <person name="Wang X."/>
            <person name="Wang C.C."/>
            <person name="Yang T.C."/>
            <person name="Huo Q.B."/>
            <person name="Li W."/>
            <person name="Chen H.Y."/>
            <person name="Chen S.E."/>
            <person name="Zhou L.G."/>
            <person name="Ni X.B."/>
            <person name="Tian J.H."/>
            <person name="Sheng Y."/>
            <person name="Liu T."/>
            <person name="Pan Y.S."/>
            <person name="Xia L.Y."/>
            <person name="Li J."/>
            <person name="Zhao F."/>
            <person name="Cao W.C."/>
        </authorList>
    </citation>
    <scope>NUCLEOTIDE SEQUENCE [LARGE SCALE GENOMIC DNA]</scope>
    <source>
        <strain evidence="1">Iper-2018</strain>
    </source>
</reference>
<proteinExistence type="predicted"/>
<organism evidence="1 2">
    <name type="scientific">Ixodes persulcatus</name>
    <name type="common">Taiga tick</name>
    <dbReference type="NCBI Taxonomy" id="34615"/>
    <lineage>
        <taxon>Eukaryota</taxon>
        <taxon>Metazoa</taxon>
        <taxon>Ecdysozoa</taxon>
        <taxon>Arthropoda</taxon>
        <taxon>Chelicerata</taxon>
        <taxon>Arachnida</taxon>
        <taxon>Acari</taxon>
        <taxon>Parasitiformes</taxon>
        <taxon>Ixodida</taxon>
        <taxon>Ixodoidea</taxon>
        <taxon>Ixodidae</taxon>
        <taxon>Ixodinae</taxon>
        <taxon>Ixodes</taxon>
    </lineage>
</organism>
<gene>
    <name evidence="1" type="ORF">HPB47_025900</name>
</gene>
<evidence type="ECO:0000313" key="1">
    <source>
        <dbReference type="EMBL" id="KAG0427018.1"/>
    </source>
</evidence>
<evidence type="ECO:0000313" key="2">
    <source>
        <dbReference type="Proteomes" id="UP000805193"/>
    </source>
</evidence>
<keyword evidence="2" id="KW-1185">Reference proteome</keyword>
<sequence>MDTRIEPGALPFLKQSPRRDKRVPTTEHFRTRACRAGGARFQGGPVRTGQKRAVLAPSVVYLGRGRRSSKNVSHRRTTAPTGWRVGYTYVLHTICYVMDLQSPLLRDGNPYGSCEESWKYKLELRGRVGLERRPDATVMALVHAPGTFSGGLPRTLMMAGRHSYVLYAYQTDVFTLPLPYETACTDYQVRGHSWVQTPRTQEEECEETCMQGVWRKWCGCVSASYMLRHRVDVPICSNIAR</sequence>
<dbReference type="EMBL" id="JABSTQ010009661">
    <property type="protein sequence ID" value="KAG0427018.1"/>
    <property type="molecule type" value="Genomic_DNA"/>
</dbReference>
<accession>A0AC60Q1F1</accession>
<dbReference type="Proteomes" id="UP000805193">
    <property type="component" value="Unassembled WGS sequence"/>
</dbReference>
<feature type="non-terminal residue" evidence="1">
    <location>
        <position position="241"/>
    </location>
</feature>
<name>A0AC60Q1F1_IXOPE</name>